<feature type="compositionally biased region" description="Polar residues" evidence="1">
    <location>
        <begin position="173"/>
        <end position="182"/>
    </location>
</feature>
<dbReference type="EMBL" id="BSDZ01000008">
    <property type="protein sequence ID" value="GLI60499.1"/>
    <property type="molecule type" value="Genomic_DNA"/>
</dbReference>
<evidence type="ECO:0000256" key="1">
    <source>
        <dbReference type="SAM" id="MobiDB-lite"/>
    </source>
</evidence>
<proteinExistence type="predicted"/>
<protein>
    <submittedName>
        <fullName evidence="2">Uncharacterized protein</fullName>
    </submittedName>
</protein>
<dbReference type="Proteomes" id="UP001165090">
    <property type="component" value="Unassembled WGS sequence"/>
</dbReference>
<keyword evidence="3" id="KW-1185">Reference proteome</keyword>
<feature type="compositionally biased region" description="Polar residues" evidence="1">
    <location>
        <begin position="194"/>
        <end position="209"/>
    </location>
</feature>
<name>A0ABQ5RTF0_9CHLO</name>
<organism evidence="2 3">
    <name type="scientific">Volvox africanus</name>
    <dbReference type="NCBI Taxonomy" id="51714"/>
    <lineage>
        <taxon>Eukaryota</taxon>
        <taxon>Viridiplantae</taxon>
        <taxon>Chlorophyta</taxon>
        <taxon>core chlorophytes</taxon>
        <taxon>Chlorophyceae</taxon>
        <taxon>CS clade</taxon>
        <taxon>Chlamydomonadales</taxon>
        <taxon>Volvocaceae</taxon>
        <taxon>Volvox</taxon>
    </lineage>
</organism>
<accession>A0ABQ5RTF0</accession>
<evidence type="ECO:0000313" key="2">
    <source>
        <dbReference type="EMBL" id="GLI60499.1"/>
    </source>
</evidence>
<feature type="region of interest" description="Disordered" evidence="1">
    <location>
        <begin position="173"/>
        <end position="211"/>
    </location>
</feature>
<comment type="caution">
    <text evidence="2">The sequence shown here is derived from an EMBL/GenBank/DDBJ whole genome shotgun (WGS) entry which is preliminary data.</text>
</comment>
<evidence type="ECO:0000313" key="3">
    <source>
        <dbReference type="Proteomes" id="UP001165090"/>
    </source>
</evidence>
<reference evidence="2 3" key="1">
    <citation type="journal article" date="2023" name="IScience">
        <title>Expanded male sex-determining region conserved during the evolution of homothallism in the green alga Volvox.</title>
        <authorList>
            <person name="Yamamoto K."/>
            <person name="Matsuzaki R."/>
            <person name="Mahakham W."/>
            <person name="Heman W."/>
            <person name="Sekimoto H."/>
            <person name="Kawachi M."/>
            <person name="Minakuchi Y."/>
            <person name="Toyoda A."/>
            <person name="Nozaki H."/>
        </authorList>
    </citation>
    <scope>NUCLEOTIDE SEQUENCE [LARGE SCALE GENOMIC DNA]</scope>
    <source>
        <strain evidence="2 3">NIES-4468</strain>
    </source>
</reference>
<sequence length="232" mass="25047">MEPSTLQLAGRRRSLLIFTPYLSAAVSLPGSSEDLKLNRATHASGSDGLCITCSNDIDCVFVYENQVNVEQPEQPAHVQGLLDDNYEDHQGLSKRYSIRVHEGVSCFAESAKLFFSDEHRTASCLTAFSSDFVSIAASFSSAVHSPEILAAAPGDSAPGLWHRSLPVAASATNLPMRSSRGQGSTGLIGDNGELRQSQTAEESSSTADEVTSPVRFRMRRIQRVVRDLNCLG</sequence>
<gene>
    <name evidence="2" type="ORF">VaNZ11_002661</name>
</gene>